<gene>
    <name evidence="2" type="ORF">F1325_02900</name>
</gene>
<dbReference type="InterPro" id="IPR011067">
    <property type="entry name" value="Plasmid_toxin/cell-grow_inhib"/>
</dbReference>
<dbReference type="KEGG" id="pcol:F1325_02900"/>
<accession>A0A6I7D8J2</accession>
<name>A0A6I7D8J2_9GAMM</name>
<evidence type="ECO:0000256" key="1">
    <source>
        <dbReference type="SAM" id="Coils"/>
    </source>
</evidence>
<dbReference type="SUPFAM" id="SSF50118">
    <property type="entry name" value="Cell growth inhibitor/plasmid maintenance toxic component"/>
    <property type="match status" value="1"/>
</dbReference>
<evidence type="ECO:0000313" key="2">
    <source>
        <dbReference type="EMBL" id="QHN09468.1"/>
    </source>
</evidence>
<evidence type="ECO:0000313" key="3">
    <source>
        <dbReference type="Proteomes" id="UP000464700"/>
    </source>
</evidence>
<keyword evidence="3" id="KW-1185">Reference proteome</keyword>
<dbReference type="AlphaFoldDB" id="A0A6I7D8J2"/>
<dbReference type="Gene3D" id="2.30.30.110">
    <property type="match status" value="1"/>
</dbReference>
<feature type="coiled-coil region" evidence="1">
    <location>
        <begin position="130"/>
        <end position="164"/>
    </location>
</feature>
<organism evidence="2 3">
    <name type="scientific">Proteus columbae</name>
    <dbReference type="NCBI Taxonomy" id="1987580"/>
    <lineage>
        <taxon>Bacteria</taxon>
        <taxon>Pseudomonadati</taxon>
        <taxon>Pseudomonadota</taxon>
        <taxon>Gammaproteobacteria</taxon>
        <taxon>Enterobacterales</taxon>
        <taxon>Morganellaceae</taxon>
        <taxon>Proteus</taxon>
    </lineage>
</organism>
<proteinExistence type="predicted"/>
<sequence>MDASIKTNKRYPDNIQQDEMHKRRPAIVVKADDRGVKVIPLTSKKPHDLAVNSSIFKLSDESIKNIGDLAKKETYALCDMIQTVCVTRILPPLFKLKGYNQYYRNEDYRASLCRGDKKLLDKGLLSSISKNKFYTEIEELRKTNKNLESELYSLKNDLLILKEMYMYTHESNALYIDEVDNEILLYKNSIE</sequence>
<keyword evidence="1" id="KW-0175">Coiled coil</keyword>
<dbReference type="Proteomes" id="UP000464700">
    <property type="component" value="Chromosome"/>
</dbReference>
<dbReference type="RefSeq" id="WP_160229971.1">
    <property type="nucleotide sequence ID" value="NZ_CP043925.1"/>
</dbReference>
<protein>
    <submittedName>
        <fullName evidence="2">Uncharacterized protein</fullName>
    </submittedName>
</protein>
<reference evidence="2 3" key="1">
    <citation type="submission" date="2019-09" db="EMBL/GenBank/DDBJ databases">
        <title>Emergence of a chromosome-mediated tetracycline resistance gene in Proteus strain.</title>
        <authorList>
            <person name="He D."/>
            <person name="Wang L."/>
        </authorList>
    </citation>
    <scope>NUCLEOTIDE SEQUENCE [LARGE SCALE GENOMIC DNA]</scope>
    <source>
        <strain evidence="2 3">T60</strain>
    </source>
</reference>
<dbReference type="EMBL" id="CP043925">
    <property type="protein sequence ID" value="QHN09468.1"/>
    <property type="molecule type" value="Genomic_DNA"/>
</dbReference>